<dbReference type="Gene3D" id="1.10.10.10">
    <property type="entry name" value="Winged helix-like DNA-binding domain superfamily/Winged helix DNA-binding domain"/>
    <property type="match status" value="1"/>
</dbReference>
<keyword evidence="1" id="KW-0805">Transcription regulation</keyword>
<comment type="caution">
    <text evidence="5">The sequence shown here is derived from an EMBL/GenBank/DDBJ whole genome shotgun (WGS) entry which is preliminary data.</text>
</comment>
<dbReference type="CDD" id="cd00090">
    <property type="entry name" value="HTH_ARSR"/>
    <property type="match status" value="1"/>
</dbReference>
<keyword evidence="6" id="KW-1185">Reference proteome</keyword>
<proteinExistence type="predicted"/>
<dbReference type="PANTHER" id="PTHR43132:SF6">
    <property type="entry name" value="HTH-TYPE TRANSCRIPTIONAL REPRESSOR CZRA"/>
    <property type="match status" value="1"/>
</dbReference>
<dbReference type="InterPro" id="IPR011991">
    <property type="entry name" value="ArsR-like_HTH"/>
</dbReference>
<evidence type="ECO:0000256" key="2">
    <source>
        <dbReference type="ARBA" id="ARBA00023125"/>
    </source>
</evidence>
<organism evidence="5 6">
    <name type="scientific">Promicromonospora vindobonensis</name>
    <dbReference type="NCBI Taxonomy" id="195748"/>
    <lineage>
        <taxon>Bacteria</taxon>
        <taxon>Bacillati</taxon>
        <taxon>Actinomycetota</taxon>
        <taxon>Actinomycetes</taxon>
        <taxon>Micrococcales</taxon>
        <taxon>Promicromonosporaceae</taxon>
        <taxon>Promicromonospora</taxon>
    </lineage>
</organism>
<evidence type="ECO:0000256" key="3">
    <source>
        <dbReference type="ARBA" id="ARBA00023163"/>
    </source>
</evidence>
<dbReference type="InterPro" id="IPR036388">
    <property type="entry name" value="WH-like_DNA-bd_sf"/>
</dbReference>
<reference evidence="6" key="1">
    <citation type="journal article" date="2019" name="Int. J. Syst. Evol. Microbiol.">
        <title>The Global Catalogue of Microorganisms (GCM) 10K type strain sequencing project: providing services to taxonomists for standard genome sequencing and annotation.</title>
        <authorList>
            <consortium name="The Broad Institute Genomics Platform"/>
            <consortium name="The Broad Institute Genome Sequencing Center for Infectious Disease"/>
            <person name="Wu L."/>
            <person name="Ma J."/>
        </authorList>
    </citation>
    <scope>NUCLEOTIDE SEQUENCE [LARGE SCALE GENOMIC DNA]</scope>
    <source>
        <strain evidence="6">CCM 7044</strain>
    </source>
</reference>
<evidence type="ECO:0000313" key="6">
    <source>
        <dbReference type="Proteomes" id="UP001597479"/>
    </source>
</evidence>
<keyword evidence="2" id="KW-0238">DNA-binding</keyword>
<dbReference type="PANTHER" id="PTHR43132">
    <property type="entry name" value="ARSENICAL RESISTANCE OPERON REPRESSOR ARSR-RELATED"/>
    <property type="match status" value="1"/>
</dbReference>
<feature type="domain" description="HTH arsR-type" evidence="4">
    <location>
        <begin position="242"/>
        <end position="329"/>
    </location>
</feature>
<dbReference type="RefSeq" id="WP_377184377.1">
    <property type="nucleotide sequence ID" value="NZ_JBHUOG010000002.1"/>
</dbReference>
<dbReference type="PROSITE" id="PS50987">
    <property type="entry name" value="HTH_ARSR_2"/>
    <property type="match status" value="1"/>
</dbReference>
<dbReference type="SMART" id="SM00418">
    <property type="entry name" value="HTH_ARSR"/>
    <property type="match status" value="1"/>
</dbReference>
<evidence type="ECO:0000313" key="5">
    <source>
        <dbReference type="EMBL" id="MFD2794875.1"/>
    </source>
</evidence>
<evidence type="ECO:0000259" key="4">
    <source>
        <dbReference type="PROSITE" id="PS50987"/>
    </source>
</evidence>
<dbReference type="InterPro" id="IPR045981">
    <property type="entry name" value="DUF5937"/>
</dbReference>
<evidence type="ECO:0000256" key="1">
    <source>
        <dbReference type="ARBA" id="ARBA00023015"/>
    </source>
</evidence>
<dbReference type="Pfam" id="PF19361">
    <property type="entry name" value="DUF5937"/>
    <property type="match status" value="1"/>
</dbReference>
<sequence length="329" mass="36146">MDRKFVEFRLGSSDISAVRFGISPGHELVHAVRTVLRPQSAPLHWGWFRDLDGRPSGEAFRLLAVICGVDGYLPDFLTATPSGDMTPEEEAERLRQVPAERLRFDLEKMVLRSTGARQQEIRDLIAAPDRARTMIAQAWQEVWDALLAPVWPQMLRLLRADVAVRARRSSDAGLAEMAGTLHSTVTWADEVVRVQMRKHEEVVDCGGTGLVLVPSVMMATRGCAVLTERPAQPTIFYPAHGVSETWHRDGADALAALTALLGAARAHLVLELQQPLSTSECARLTDLAVSTASHHLTVLRDAGLIDSRRTGVRVLHTRTPLGEALAGVR</sequence>
<protein>
    <submittedName>
        <fullName evidence="5">ArsR/SmtB family transcription factor</fullName>
    </submittedName>
</protein>
<dbReference type="EMBL" id="JBHUOG010000002">
    <property type="protein sequence ID" value="MFD2794875.1"/>
    <property type="molecule type" value="Genomic_DNA"/>
</dbReference>
<dbReference type="Proteomes" id="UP001597479">
    <property type="component" value="Unassembled WGS sequence"/>
</dbReference>
<accession>A0ABW5VWW6</accession>
<dbReference type="Pfam" id="PF01022">
    <property type="entry name" value="HTH_5"/>
    <property type="match status" value="1"/>
</dbReference>
<gene>
    <name evidence="5" type="ORF">ACFS27_15050</name>
</gene>
<keyword evidence="3" id="KW-0804">Transcription</keyword>
<dbReference type="InterPro" id="IPR051011">
    <property type="entry name" value="Metal_resp_trans_reg"/>
</dbReference>
<name>A0ABW5VWW6_9MICO</name>
<dbReference type="InterPro" id="IPR001845">
    <property type="entry name" value="HTH_ArsR_DNA-bd_dom"/>
</dbReference>
<dbReference type="InterPro" id="IPR036390">
    <property type="entry name" value="WH_DNA-bd_sf"/>
</dbReference>
<dbReference type="SUPFAM" id="SSF46785">
    <property type="entry name" value="Winged helix' DNA-binding domain"/>
    <property type="match status" value="1"/>
</dbReference>